<reference evidence="4" key="1">
    <citation type="submission" date="2016-09" db="EMBL/GenBank/DDBJ databases">
        <authorList>
            <person name="Varghese N."/>
            <person name="Submissions S."/>
        </authorList>
    </citation>
    <scope>NUCLEOTIDE SEQUENCE [LARGE SCALE GENOMIC DNA]</scope>
    <source>
        <strain evidence="4">ANC 3699</strain>
    </source>
</reference>
<proteinExistence type="predicted"/>
<keyword evidence="4" id="KW-1185">Reference proteome</keyword>
<evidence type="ECO:0000313" key="3">
    <source>
        <dbReference type="EMBL" id="SDC20700.1"/>
    </source>
</evidence>
<dbReference type="OrthoDB" id="195616at2"/>
<evidence type="ECO:0000313" key="4">
    <source>
        <dbReference type="Proteomes" id="UP000242317"/>
    </source>
</evidence>
<dbReference type="Proteomes" id="UP000242317">
    <property type="component" value="Unassembled WGS sequence"/>
</dbReference>
<evidence type="ECO:0000256" key="1">
    <source>
        <dbReference type="SAM" id="MobiDB-lite"/>
    </source>
</evidence>
<keyword evidence="2" id="KW-0812">Transmembrane</keyword>
<sequence length="189" mass="21103">MGYVVVKSAKNKLNAGVLVAIIIAIFAANQWFNQDEKSSKHGNLKSAIAEDNASASQSSHVNNPNNQHQSQPDHVDTLHGVDVIRQAYDQQQHDVQIQASGTVKAILPDDNNGSRHQRFILDLGNGLTVLVAHNIDISEKIRNLEKGDTVEFYGEYEYNQQGGVIHWTHHDPQGRHIDGWLKHQGKTYQ</sequence>
<evidence type="ECO:0000256" key="2">
    <source>
        <dbReference type="SAM" id="Phobius"/>
    </source>
</evidence>
<dbReference type="Pfam" id="PF11948">
    <property type="entry name" value="DUF3465"/>
    <property type="match status" value="1"/>
</dbReference>
<feature type="compositionally biased region" description="Polar residues" evidence="1">
    <location>
        <begin position="53"/>
        <end position="70"/>
    </location>
</feature>
<evidence type="ECO:0008006" key="5">
    <source>
        <dbReference type="Google" id="ProtNLM"/>
    </source>
</evidence>
<protein>
    <recommendedName>
        <fullName evidence="5">DUF3465 domain-containing protein</fullName>
    </recommendedName>
</protein>
<dbReference type="InterPro" id="IPR021856">
    <property type="entry name" value="DUF3465"/>
</dbReference>
<keyword evidence="2" id="KW-0472">Membrane</keyword>
<feature type="transmembrane region" description="Helical" evidence="2">
    <location>
        <begin position="12"/>
        <end position="32"/>
    </location>
</feature>
<keyword evidence="2" id="KW-1133">Transmembrane helix</keyword>
<name>A0A1G6JPM5_9GAMM</name>
<accession>A0A1G6JPM5</accession>
<dbReference type="EMBL" id="FMYK01000003">
    <property type="protein sequence ID" value="SDC20700.1"/>
    <property type="molecule type" value="Genomic_DNA"/>
</dbReference>
<organism evidence="3 4">
    <name type="scientific">Acinetobacter marinus</name>
    <dbReference type="NCBI Taxonomy" id="281375"/>
    <lineage>
        <taxon>Bacteria</taxon>
        <taxon>Pseudomonadati</taxon>
        <taxon>Pseudomonadota</taxon>
        <taxon>Gammaproteobacteria</taxon>
        <taxon>Moraxellales</taxon>
        <taxon>Moraxellaceae</taxon>
        <taxon>Acinetobacter</taxon>
    </lineage>
</organism>
<dbReference type="RefSeq" id="WP_092618467.1">
    <property type="nucleotide sequence ID" value="NZ_FMYK01000003.1"/>
</dbReference>
<dbReference type="AlphaFoldDB" id="A0A1G6JPM5"/>
<feature type="region of interest" description="Disordered" evidence="1">
    <location>
        <begin position="50"/>
        <end position="74"/>
    </location>
</feature>
<gene>
    <name evidence="3" type="ORF">SAMN05421749_103417</name>
</gene>